<proteinExistence type="predicted"/>
<reference evidence="1" key="1">
    <citation type="submission" date="2020-01" db="EMBL/GenBank/DDBJ databases">
        <authorList>
            <consortium name="DOE Joint Genome Institute"/>
            <person name="Haridas S."/>
            <person name="Albert R."/>
            <person name="Binder M."/>
            <person name="Bloem J."/>
            <person name="Labutti K."/>
            <person name="Salamov A."/>
            <person name="Andreopoulos B."/>
            <person name="Baker S.E."/>
            <person name="Barry K."/>
            <person name="Bills G."/>
            <person name="Bluhm B.H."/>
            <person name="Cannon C."/>
            <person name="Castanera R."/>
            <person name="Culley D.E."/>
            <person name="Daum C."/>
            <person name="Ezra D."/>
            <person name="Gonzalez J.B."/>
            <person name="Henrissat B."/>
            <person name="Kuo A."/>
            <person name="Liang C."/>
            <person name="Lipzen A."/>
            <person name="Lutzoni F."/>
            <person name="Magnuson J."/>
            <person name="Mondo S."/>
            <person name="Nolan M."/>
            <person name="Ohm R."/>
            <person name="Pangilinan J."/>
            <person name="Park H.-J."/>
            <person name="Ramirez L."/>
            <person name="Alfaro M."/>
            <person name="Sun H."/>
            <person name="Tritt A."/>
            <person name="Yoshinaga Y."/>
            <person name="Zwiers L.-H."/>
            <person name="Turgeon B.G."/>
            <person name="Goodwin S.B."/>
            <person name="Spatafora J.W."/>
            <person name="Crous P.W."/>
            <person name="Grigoriev I.V."/>
        </authorList>
    </citation>
    <scope>NUCLEOTIDE SEQUENCE</scope>
    <source>
        <strain evidence="1">IPT5</strain>
    </source>
</reference>
<dbReference type="AlphaFoldDB" id="A0A6A7AS76"/>
<dbReference type="EMBL" id="MU006337">
    <property type="protein sequence ID" value="KAF2846166.1"/>
    <property type="molecule type" value="Genomic_DNA"/>
</dbReference>
<keyword evidence="2" id="KW-1185">Reference proteome</keyword>
<dbReference type="OrthoDB" id="3755437at2759"/>
<protein>
    <recommendedName>
        <fullName evidence="3">F-box domain-containing protein</fullName>
    </recommendedName>
</protein>
<accession>A0A6A7AS76</accession>
<evidence type="ECO:0008006" key="3">
    <source>
        <dbReference type="Google" id="ProtNLM"/>
    </source>
</evidence>
<gene>
    <name evidence="1" type="ORF">T440DRAFT_521931</name>
</gene>
<dbReference type="Proteomes" id="UP000799423">
    <property type="component" value="Unassembled WGS sequence"/>
</dbReference>
<sequence>MDDEPNAQGGLRDMQLLSESLPPDALTSRIPALPVELLVKIGTHLDNHTLWLGYARVSRMFRVEAEREFMRSRMPKLRLSWRVSFKLIFDGGYNDRIFTIKRLSHFSNDNRVVFFDVTDGHCPPFKTNSLLNVDKEAELTFYRRQLSCTEWDLNRNLCDRSIVLGGRVRQVELPGLEIDFKKRCMSFEWKLFLADFLSDQVLQRNQRRKAEANMKFNELVNAQKVQRKGAMSAWTSSRKNYRSGRRNGIDYTWTS</sequence>
<organism evidence="1 2">
    <name type="scientific">Plenodomus tracheiphilus IPT5</name>
    <dbReference type="NCBI Taxonomy" id="1408161"/>
    <lineage>
        <taxon>Eukaryota</taxon>
        <taxon>Fungi</taxon>
        <taxon>Dikarya</taxon>
        <taxon>Ascomycota</taxon>
        <taxon>Pezizomycotina</taxon>
        <taxon>Dothideomycetes</taxon>
        <taxon>Pleosporomycetidae</taxon>
        <taxon>Pleosporales</taxon>
        <taxon>Pleosporineae</taxon>
        <taxon>Leptosphaeriaceae</taxon>
        <taxon>Plenodomus</taxon>
    </lineage>
</organism>
<evidence type="ECO:0000313" key="1">
    <source>
        <dbReference type="EMBL" id="KAF2846166.1"/>
    </source>
</evidence>
<evidence type="ECO:0000313" key="2">
    <source>
        <dbReference type="Proteomes" id="UP000799423"/>
    </source>
</evidence>
<name>A0A6A7AS76_9PLEO</name>